<comment type="caution">
    <text evidence="1">The sequence shown here is derived from an EMBL/GenBank/DDBJ whole genome shotgun (WGS) entry which is preliminary data.</text>
</comment>
<keyword evidence="2" id="KW-1185">Reference proteome</keyword>
<accession>A0A0D0ITD6</accession>
<name>A0A0D0ITD6_9BACT</name>
<organism evidence="1 2">
    <name type="scientific">Prevotella pectinovora</name>
    <dbReference type="NCBI Taxonomy" id="1602169"/>
    <lineage>
        <taxon>Bacteria</taxon>
        <taxon>Pseudomonadati</taxon>
        <taxon>Bacteroidota</taxon>
        <taxon>Bacteroidia</taxon>
        <taxon>Bacteroidales</taxon>
        <taxon>Prevotellaceae</taxon>
        <taxon>Prevotella</taxon>
    </lineage>
</organism>
<dbReference type="RefSeq" id="WP_042520119.1">
    <property type="nucleotide sequence ID" value="NZ_JXQJ01000115.1"/>
</dbReference>
<gene>
    <name evidence="1" type="ORF">ST44_11885</name>
</gene>
<dbReference type="AlphaFoldDB" id="A0A0D0ITD6"/>
<sequence>MPSFVGILEGINIRLLRPVVVTVEYQEDSQAENDQAKNEEELEEPLGIVTKVTTIIFLVAFTNFLPFISKHGIDLTDMRLHLCGHPLAFFGKQFLNLLPQFGITECF</sequence>
<dbReference type="Proteomes" id="UP000032046">
    <property type="component" value="Unassembled WGS sequence"/>
</dbReference>
<proteinExistence type="predicted"/>
<evidence type="ECO:0000313" key="1">
    <source>
        <dbReference type="EMBL" id="KIP60224.1"/>
    </source>
</evidence>
<evidence type="ECO:0000313" key="2">
    <source>
        <dbReference type="Proteomes" id="UP000032046"/>
    </source>
</evidence>
<reference evidence="1 2" key="1">
    <citation type="submission" date="2015-01" db="EMBL/GenBank/DDBJ databases">
        <title>Comparative genomics of non-oral Prevotella species.</title>
        <authorList>
            <person name="Accetto T."/>
            <person name="Nograsek B."/>
            <person name="Avgustin G."/>
        </authorList>
    </citation>
    <scope>NUCLEOTIDE SEQUENCE [LARGE SCALE GENOMIC DNA]</scope>
    <source>
        <strain evidence="1 2">P5-119</strain>
    </source>
</reference>
<dbReference type="EMBL" id="JXQK01000087">
    <property type="protein sequence ID" value="KIP60224.1"/>
    <property type="molecule type" value="Genomic_DNA"/>
</dbReference>
<protein>
    <submittedName>
        <fullName evidence="1">Contig87, whole genome shotgun sequence</fullName>
    </submittedName>
</protein>